<proteinExistence type="predicted"/>
<dbReference type="OrthoDB" id="2721925at2"/>
<dbReference type="Proteomes" id="UP000799092">
    <property type="component" value="Unassembled WGS sequence"/>
</dbReference>
<dbReference type="AlphaFoldDB" id="A0A6A8DFP1"/>
<dbReference type="RefSeq" id="WP_153738049.1">
    <property type="nucleotide sequence ID" value="NZ_WJNG01000016.1"/>
</dbReference>
<keyword evidence="2" id="KW-1185">Reference proteome</keyword>
<name>A0A6A8DFP1_9BACI</name>
<comment type="caution">
    <text evidence="1">The sequence shown here is derived from an EMBL/GenBank/DDBJ whole genome shotgun (WGS) entry which is preliminary data.</text>
</comment>
<evidence type="ECO:0000313" key="1">
    <source>
        <dbReference type="EMBL" id="MRH44433.1"/>
    </source>
</evidence>
<protein>
    <submittedName>
        <fullName evidence="1">Uncharacterized protein</fullName>
    </submittedName>
</protein>
<organism evidence="1 2">
    <name type="scientific">Aquibacillus halophilus</name>
    <dbReference type="NCBI Taxonomy" id="930132"/>
    <lineage>
        <taxon>Bacteria</taxon>
        <taxon>Bacillati</taxon>
        <taxon>Bacillota</taxon>
        <taxon>Bacilli</taxon>
        <taxon>Bacillales</taxon>
        <taxon>Bacillaceae</taxon>
        <taxon>Aquibacillus</taxon>
    </lineage>
</organism>
<dbReference type="EMBL" id="WJNG01000016">
    <property type="protein sequence ID" value="MRH44433.1"/>
    <property type="molecule type" value="Genomic_DNA"/>
</dbReference>
<reference evidence="1" key="1">
    <citation type="submission" date="2019-11" db="EMBL/GenBank/DDBJ databases">
        <authorList>
            <person name="Li J."/>
        </authorList>
    </citation>
    <scope>NUCLEOTIDE SEQUENCE</scope>
    <source>
        <strain evidence="1">B6B</strain>
    </source>
</reference>
<accession>A0A6A8DFP1</accession>
<sequence length="84" mass="9787">MSNPSNEKEELLLQAVKTQHSILQLLDSTLLDIFQSENRLPKDQQNSEVLNLAYLVRNIVAKKPKLKDLYRELEEDYGVEFKGR</sequence>
<gene>
    <name evidence="1" type="ORF">GH741_17455</name>
</gene>
<evidence type="ECO:0000313" key="2">
    <source>
        <dbReference type="Proteomes" id="UP000799092"/>
    </source>
</evidence>